<keyword evidence="8" id="KW-1185">Reference proteome</keyword>
<dbReference type="SUPFAM" id="SSF143724">
    <property type="entry name" value="PHP14-like"/>
    <property type="match status" value="1"/>
</dbReference>
<dbReference type="Pfam" id="PF05005">
    <property type="entry name" value="Ocnus"/>
    <property type="match status" value="1"/>
</dbReference>
<evidence type="ECO:0000256" key="5">
    <source>
        <dbReference type="PIRSR" id="PIRSR607702-1"/>
    </source>
</evidence>
<dbReference type="STRING" id="10228.B3RN85"/>
<comment type="similarity">
    <text evidence="2">Belongs to the janus family.</text>
</comment>
<dbReference type="CTD" id="6751027"/>
<dbReference type="RefSeq" id="XP_002109243.1">
    <property type="nucleotide sequence ID" value="XM_002109207.1"/>
</dbReference>
<keyword evidence="3" id="KW-0221">Differentiation</keyword>
<dbReference type="OMA" id="VRGYSWA"/>
<evidence type="ECO:0000256" key="6">
    <source>
        <dbReference type="PIRSR" id="PIRSR607702-2"/>
    </source>
</evidence>
<name>B3RN85_TRIAD</name>
<evidence type="ECO:0000313" key="8">
    <source>
        <dbReference type="Proteomes" id="UP000009022"/>
    </source>
</evidence>
<dbReference type="GeneID" id="6751027"/>
<reference evidence="7 8" key="1">
    <citation type="journal article" date="2008" name="Nature">
        <title>The Trichoplax genome and the nature of placozoans.</title>
        <authorList>
            <person name="Srivastava M."/>
            <person name="Begovic E."/>
            <person name="Chapman J."/>
            <person name="Putnam N.H."/>
            <person name="Hellsten U."/>
            <person name="Kawashima T."/>
            <person name="Kuo A."/>
            <person name="Mitros T."/>
            <person name="Salamov A."/>
            <person name="Carpenter M.L."/>
            <person name="Signorovitch A.Y."/>
            <person name="Moreno M.A."/>
            <person name="Kamm K."/>
            <person name="Grimwood J."/>
            <person name="Schmutz J."/>
            <person name="Shapiro H."/>
            <person name="Grigoriev I.V."/>
            <person name="Buss L.W."/>
            <person name="Schierwater B."/>
            <person name="Dellaporta S.L."/>
            <person name="Rokhsar D.S."/>
        </authorList>
    </citation>
    <scope>NUCLEOTIDE SEQUENCE [LARGE SCALE GENOMIC DNA]</scope>
    <source>
        <strain evidence="7 8">Grell-BS-1999</strain>
    </source>
</reference>
<dbReference type="InterPro" id="IPR007702">
    <property type="entry name" value="Janus"/>
</dbReference>
<dbReference type="GO" id="GO:0030154">
    <property type="term" value="P:cell differentiation"/>
    <property type="evidence" value="ECO:0007669"/>
    <property type="project" value="UniProtKB-KW"/>
</dbReference>
<sequence>MANSAEVDDKNYHILNSFTDVDIDESGTFKYILIKLTDRRSSSSKFIVRGYSWASYHADILDRLTASFEAASLTVECVGGGRIRRNENEILVYGYSTGFGRADHTITAERLRKAFPTLKISYSNDGY</sequence>
<keyword evidence="4" id="KW-0726">Sexual differentiation</keyword>
<evidence type="ECO:0008006" key="9">
    <source>
        <dbReference type="Google" id="ProtNLM"/>
    </source>
</evidence>
<evidence type="ECO:0000256" key="2">
    <source>
        <dbReference type="ARBA" id="ARBA00010971"/>
    </source>
</evidence>
<gene>
    <name evidence="7" type="ORF">TRIADDRAFT_53076</name>
</gene>
<dbReference type="EMBL" id="DS985242">
    <property type="protein sequence ID" value="EDV27409.1"/>
    <property type="molecule type" value="Genomic_DNA"/>
</dbReference>
<dbReference type="KEGG" id="tad:TRIADDRAFT_53076"/>
<dbReference type="HOGENOM" id="CLU_120717_0_0_1"/>
<proteinExistence type="inferred from homology"/>
<dbReference type="GO" id="GO:0101006">
    <property type="term" value="F:protein histidine phosphatase activity"/>
    <property type="evidence" value="ECO:0000318"/>
    <property type="project" value="GO_Central"/>
</dbReference>
<dbReference type="InterPro" id="IPR038596">
    <property type="entry name" value="Janus_sf"/>
</dbReference>
<feature type="binding site" evidence="6">
    <location>
        <position position="30"/>
    </location>
    <ligand>
        <name>substrate</name>
    </ligand>
</feature>
<accession>B3RN85</accession>
<dbReference type="PANTHER" id="PTHR12258:SF5">
    <property type="entry name" value="BCDNA.GH02250-RELATED"/>
    <property type="match status" value="1"/>
</dbReference>
<feature type="active site" description="Proton acceptor" evidence="5">
    <location>
        <position position="57"/>
    </location>
</feature>
<comment type="function">
    <text evidence="1">JanA and janB regulate somatic sex differentiation.</text>
</comment>
<dbReference type="GO" id="GO:0005829">
    <property type="term" value="C:cytosol"/>
    <property type="evidence" value="ECO:0000318"/>
    <property type="project" value="GO_Central"/>
</dbReference>
<dbReference type="InParanoid" id="B3RN85"/>
<dbReference type="GO" id="GO:0007548">
    <property type="term" value="P:sex differentiation"/>
    <property type="evidence" value="ECO:0007669"/>
    <property type="project" value="UniProtKB-KW"/>
</dbReference>
<dbReference type="PANTHER" id="PTHR12258">
    <property type="entry name" value="JANUS-A/JANUS-B"/>
    <property type="match status" value="1"/>
</dbReference>
<dbReference type="OrthoDB" id="10249612at2759"/>
<dbReference type="Gene3D" id="3.50.20.20">
    <property type="entry name" value="Janus/Ocnus"/>
    <property type="match status" value="1"/>
</dbReference>
<evidence type="ECO:0000256" key="4">
    <source>
        <dbReference type="ARBA" id="ARBA00022928"/>
    </source>
</evidence>
<evidence type="ECO:0000256" key="3">
    <source>
        <dbReference type="ARBA" id="ARBA00022782"/>
    </source>
</evidence>
<dbReference type="eggNOG" id="ENOG502S4DR">
    <property type="taxonomic scope" value="Eukaryota"/>
</dbReference>
<protein>
    <recommendedName>
        <fullName evidence="9">14 kDa phosphohistidine phosphatase</fullName>
    </recommendedName>
</protein>
<evidence type="ECO:0000313" key="7">
    <source>
        <dbReference type="EMBL" id="EDV27409.1"/>
    </source>
</evidence>
<dbReference type="PhylomeDB" id="B3RN85"/>
<dbReference type="Proteomes" id="UP000009022">
    <property type="component" value="Unassembled WGS sequence"/>
</dbReference>
<evidence type="ECO:0000256" key="1">
    <source>
        <dbReference type="ARBA" id="ARBA00002508"/>
    </source>
</evidence>
<dbReference type="AlphaFoldDB" id="B3RN85"/>
<organism evidence="7 8">
    <name type="scientific">Trichoplax adhaerens</name>
    <name type="common">Trichoplax reptans</name>
    <dbReference type="NCBI Taxonomy" id="10228"/>
    <lineage>
        <taxon>Eukaryota</taxon>
        <taxon>Metazoa</taxon>
        <taxon>Placozoa</taxon>
        <taxon>Uniplacotomia</taxon>
        <taxon>Trichoplacea</taxon>
        <taxon>Trichoplacidae</taxon>
        <taxon>Trichoplax</taxon>
    </lineage>
</organism>